<evidence type="ECO:0000313" key="1">
    <source>
        <dbReference type="EMBL" id="KAF2312849.1"/>
    </source>
</evidence>
<reference evidence="1 2" key="1">
    <citation type="journal article" date="2020" name="Mol. Plant">
        <title>The Chromosome-Based Rubber Tree Genome Provides New Insights into Spurge Genome Evolution and Rubber Biosynthesis.</title>
        <authorList>
            <person name="Liu J."/>
            <person name="Shi C."/>
            <person name="Shi C.C."/>
            <person name="Li W."/>
            <person name="Zhang Q.J."/>
            <person name="Zhang Y."/>
            <person name="Li K."/>
            <person name="Lu H.F."/>
            <person name="Shi C."/>
            <person name="Zhu S.T."/>
            <person name="Xiao Z.Y."/>
            <person name="Nan H."/>
            <person name="Yue Y."/>
            <person name="Zhu X.G."/>
            <person name="Wu Y."/>
            <person name="Hong X.N."/>
            <person name="Fan G.Y."/>
            <person name="Tong Y."/>
            <person name="Zhang D."/>
            <person name="Mao C.L."/>
            <person name="Liu Y.L."/>
            <person name="Hao S.J."/>
            <person name="Liu W.Q."/>
            <person name="Lv M.Q."/>
            <person name="Zhang H.B."/>
            <person name="Liu Y."/>
            <person name="Hu-Tang G.R."/>
            <person name="Wang J.P."/>
            <person name="Wang J.H."/>
            <person name="Sun Y.H."/>
            <person name="Ni S.B."/>
            <person name="Chen W.B."/>
            <person name="Zhang X.C."/>
            <person name="Jiao Y.N."/>
            <person name="Eichler E.E."/>
            <person name="Li G.H."/>
            <person name="Liu X."/>
            <person name="Gao L.Z."/>
        </authorList>
    </citation>
    <scope>NUCLEOTIDE SEQUENCE [LARGE SCALE GENOMIC DNA]</scope>
    <source>
        <strain evidence="2">cv. GT1</strain>
        <tissue evidence="1">Leaf</tissue>
    </source>
</reference>
<dbReference type="Proteomes" id="UP000467840">
    <property type="component" value="Chromosome 14"/>
</dbReference>
<dbReference type="PANTHER" id="PTHR15827">
    <property type="entry name" value="CYCLIN-DEPENDENT KINASE 2-INTERACTING PROTEIN"/>
    <property type="match status" value="1"/>
</dbReference>
<name>A0A6A6MLG1_HEVBR</name>
<keyword evidence="2" id="KW-1185">Reference proteome</keyword>
<accession>A0A6A6MLG1</accession>
<protein>
    <submittedName>
        <fullName evidence="1">Uncharacterized protein</fullName>
    </submittedName>
</protein>
<proteinExistence type="predicted"/>
<organism evidence="1 2">
    <name type="scientific">Hevea brasiliensis</name>
    <name type="common">Para rubber tree</name>
    <name type="synonym">Siphonia brasiliensis</name>
    <dbReference type="NCBI Taxonomy" id="3981"/>
    <lineage>
        <taxon>Eukaryota</taxon>
        <taxon>Viridiplantae</taxon>
        <taxon>Streptophyta</taxon>
        <taxon>Embryophyta</taxon>
        <taxon>Tracheophyta</taxon>
        <taxon>Spermatophyta</taxon>
        <taxon>Magnoliopsida</taxon>
        <taxon>eudicotyledons</taxon>
        <taxon>Gunneridae</taxon>
        <taxon>Pentapetalae</taxon>
        <taxon>rosids</taxon>
        <taxon>fabids</taxon>
        <taxon>Malpighiales</taxon>
        <taxon>Euphorbiaceae</taxon>
        <taxon>Crotonoideae</taxon>
        <taxon>Micrandreae</taxon>
        <taxon>Hevea</taxon>
    </lineage>
</organism>
<dbReference type="PANTHER" id="PTHR15827:SF2">
    <property type="entry name" value="CYCLIN-DEPENDENT KINASE 2-INTERACTING PROTEIN"/>
    <property type="match status" value="1"/>
</dbReference>
<comment type="caution">
    <text evidence="1">The sequence shown here is derived from an EMBL/GenBank/DDBJ whole genome shotgun (WGS) entry which is preliminary data.</text>
</comment>
<sequence>METGGSAKFEKPVVKIHAFNGAGVLNDMPDIRKKACSKLFKQQELHRSKLLSSYKDMVTVVTHMVNTSRSMRCYVKGTANSPILQFSSSSEDNNDTGDGAGIPVFAFWPISSFEQLAEELVQMFISELNLKWSCLQLAVRFHKSMSYWSNELYPGEFDDLSICNLYSKETCKPVPPRLVEGKYDMRNKQFKSQPNEDILQVYLTTWLAEVNIDIHRVDEIFAIIGEEMHVNLS</sequence>
<evidence type="ECO:0000313" key="2">
    <source>
        <dbReference type="Proteomes" id="UP000467840"/>
    </source>
</evidence>
<dbReference type="AlphaFoldDB" id="A0A6A6MLG1"/>
<dbReference type="EMBL" id="JAAGAX010000006">
    <property type="protein sequence ID" value="KAF2312849.1"/>
    <property type="molecule type" value="Genomic_DNA"/>
</dbReference>
<gene>
    <name evidence="1" type="ORF">GH714_040899</name>
</gene>